<evidence type="ECO:0000313" key="3">
    <source>
        <dbReference type="Proteomes" id="UP000225277"/>
    </source>
</evidence>
<gene>
    <name evidence="2" type="ORF">RCC_06367</name>
</gene>
<dbReference type="RefSeq" id="XP_023627396.1">
    <property type="nucleotide sequence ID" value="XM_023771628.1"/>
</dbReference>
<name>A0A2D3V702_9PEZI</name>
<dbReference type="Proteomes" id="UP000225277">
    <property type="component" value="Unassembled WGS sequence"/>
</dbReference>
<dbReference type="STRING" id="112498.A0A2D3V702"/>
<evidence type="ECO:0000313" key="2">
    <source>
        <dbReference type="EMBL" id="CZT20507.1"/>
    </source>
</evidence>
<dbReference type="InterPro" id="IPR029058">
    <property type="entry name" value="AB_hydrolase_fold"/>
</dbReference>
<evidence type="ECO:0000259" key="1">
    <source>
        <dbReference type="Pfam" id="PF01738"/>
    </source>
</evidence>
<accession>A0A2D3V702</accession>
<dbReference type="SUPFAM" id="SSF53474">
    <property type="entry name" value="alpha/beta-Hydrolases"/>
    <property type="match status" value="1"/>
</dbReference>
<dbReference type="InterPro" id="IPR002925">
    <property type="entry name" value="Dienelactn_hydro"/>
</dbReference>
<feature type="domain" description="Dienelactone hydrolase" evidence="1">
    <location>
        <begin position="35"/>
        <end position="253"/>
    </location>
</feature>
<keyword evidence="2" id="KW-0378">Hydrolase</keyword>
<dbReference type="AlphaFoldDB" id="A0A2D3V702"/>
<proteinExistence type="predicted"/>
<reference evidence="2 3" key="1">
    <citation type="submission" date="2016-03" db="EMBL/GenBank/DDBJ databases">
        <authorList>
            <person name="Ploux O."/>
        </authorList>
    </citation>
    <scope>NUCLEOTIDE SEQUENCE [LARGE SCALE GENOMIC DNA]</scope>
    <source>
        <strain evidence="2 3">URUG2</strain>
    </source>
</reference>
<dbReference type="OrthoDB" id="1393670at2759"/>
<keyword evidence="3" id="KW-1185">Reference proteome</keyword>
<dbReference type="GO" id="GO:0016787">
    <property type="term" value="F:hydrolase activity"/>
    <property type="evidence" value="ECO:0007669"/>
    <property type="project" value="UniProtKB-KW"/>
</dbReference>
<dbReference type="Gene3D" id="3.40.50.1820">
    <property type="entry name" value="alpha/beta hydrolase"/>
    <property type="match status" value="1"/>
</dbReference>
<organism evidence="2 3">
    <name type="scientific">Ramularia collo-cygni</name>
    <dbReference type="NCBI Taxonomy" id="112498"/>
    <lineage>
        <taxon>Eukaryota</taxon>
        <taxon>Fungi</taxon>
        <taxon>Dikarya</taxon>
        <taxon>Ascomycota</taxon>
        <taxon>Pezizomycotina</taxon>
        <taxon>Dothideomycetes</taxon>
        <taxon>Dothideomycetidae</taxon>
        <taxon>Mycosphaerellales</taxon>
        <taxon>Mycosphaerellaceae</taxon>
        <taxon>Ramularia</taxon>
    </lineage>
</organism>
<sequence>MSDKVIAHPSAACCISGSIHKGDPKGRIEKIQDVETYIAEPAADKANGNVVLYFPDVFGLFVNGKLMMDGWAEAGYLVLGPDYFNGDAIWKHKKDLSDPNDNPGFDFPAWLAKHQKFSDPFIPKWVEDVKAKYGKSDTKFLCTGYCYGAPYVCDQLSEKGVCSAGAFAHPAFLNEAHFENITKPLFLSCSEIDQTFPKDLRRRAIDILDQGKKIYEVQLFAKVSHGFALRADLNDPWQKYTKEASFAGILGWFDWWSKHDSWYQPKL</sequence>
<dbReference type="EMBL" id="FJUY01000009">
    <property type="protein sequence ID" value="CZT20507.1"/>
    <property type="molecule type" value="Genomic_DNA"/>
</dbReference>
<dbReference type="PANTHER" id="PTHR17630">
    <property type="entry name" value="DIENELACTONE HYDROLASE"/>
    <property type="match status" value="1"/>
</dbReference>
<protein>
    <submittedName>
        <fullName evidence="2">Related to dienelactone hydrolase</fullName>
    </submittedName>
</protein>
<dbReference type="GeneID" id="35601504"/>
<dbReference type="Pfam" id="PF01738">
    <property type="entry name" value="DLH"/>
    <property type="match status" value="1"/>
</dbReference>
<dbReference type="PANTHER" id="PTHR17630:SF44">
    <property type="entry name" value="PROTEIN AIM2"/>
    <property type="match status" value="1"/>
</dbReference>